<dbReference type="Pfam" id="PF13692">
    <property type="entry name" value="Glyco_trans_1_4"/>
    <property type="match status" value="1"/>
</dbReference>
<dbReference type="PATRIC" id="fig|378806.16.peg.7353"/>
<evidence type="ECO:0000313" key="3">
    <source>
        <dbReference type="EMBL" id="EAU68048.1"/>
    </source>
</evidence>
<reference evidence="3 5" key="1">
    <citation type="submission" date="2006-04" db="EMBL/GenBank/DDBJ databases">
        <authorList>
            <person name="Nierman W.C."/>
        </authorList>
    </citation>
    <scope>NUCLEOTIDE SEQUENCE [LARGE SCALE GENOMIC DNA]</scope>
    <source>
        <strain evidence="3 5">DW4/3-1</strain>
    </source>
</reference>
<protein>
    <submittedName>
        <fullName evidence="3">Glycosyl transferase, group 1</fullName>
    </submittedName>
</protein>
<dbReference type="Pfam" id="PF11997">
    <property type="entry name" value="DUF3492"/>
    <property type="match status" value="1"/>
</dbReference>
<dbReference type="STRING" id="378806.STAUR_3669"/>
<dbReference type="SUPFAM" id="SSF53756">
    <property type="entry name" value="UDP-Glycosyltransferase/glycogen phosphorylase"/>
    <property type="match status" value="1"/>
</dbReference>
<evidence type="ECO:0000313" key="5">
    <source>
        <dbReference type="Proteomes" id="UP000032702"/>
    </source>
</evidence>
<organism evidence="3 5">
    <name type="scientific">Stigmatella aurantiaca (strain DW4/3-1)</name>
    <dbReference type="NCBI Taxonomy" id="378806"/>
    <lineage>
        <taxon>Bacteria</taxon>
        <taxon>Pseudomonadati</taxon>
        <taxon>Myxococcota</taxon>
        <taxon>Myxococcia</taxon>
        <taxon>Myxococcales</taxon>
        <taxon>Cystobacterineae</taxon>
        <taxon>Archangiaceae</taxon>
        <taxon>Stigmatella</taxon>
    </lineage>
</organism>
<dbReference type="PANTHER" id="PTHR12526:SF608">
    <property type="entry name" value="PELF"/>
    <property type="match status" value="1"/>
</dbReference>
<dbReference type="eggNOG" id="COG0438">
    <property type="taxonomic scope" value="Bacteria"/>
</dbReference>
<gene>
    <name evidence="2" type="ordered locus">STAUR_3669</name>
    <name evidence="3" type="ORF">STIAU_5073</name>
</gene>
<evidence type="ECO:0000313" key="2">
    <source>
        <dbReference type="EMBL" id="ADO71457.1"/>
    </source>
</evidence>
<dbReference type="OrthoDB" id="9803091at2"/>
<dbReference type="InterPro" id="IPR047691">
    <property type="entry name" value="PelF-like"/>
</dbReference>
<dbReference type="Proteomes" id="UP000032702">
    <property type="component" value="Unassembled WGS sequence"/>
</dbReference>
<dbReference type="RefSeq" id="WP_002612358.1">
    <property type="nucleotide sequence ID" value="NC_014623.1"/>
</dbReference>
<dbReference type="CAZy" id="GT4">
    <property type="family name" value="Glycosyltransferase Family 4"/>
</dbReference>
<sequence length="523" mass="56964">MNSFPTLPPGRTADVALLLEGTYPFVSGGVSSWVHQIISHFPELTFALIFIGSSRSAYGASRYTLPPNVVHVQCAYLDEPPSSGPVRRCPASRAAFDDSARLHEALREPGARMDPEVYTRVMQGVGQPGALTAGAFLHSERAWEQLREGWEQRCSDGPFVDYFWTVRSMHAPLFTLARLAESIPPVRVAHAISTGYAGFLGALLQQRRGLPFILSEHGIYTKERKIELIRAEWIHDAPDLFGPPVQDGMGPLRRLWIRFFEGLGKLTYEAARPIVSLYEGNRQRQILDGAEAERTVVVPNGVALARFSALRATRPAEVPPVLGLLGRVVPIKDIRTFIRTMRLVCTRLPQAEGWIIGPEDEDAAYAQECRSLVESLGLTDRVKFLGFQKPDEVLPKLGVLMLTSISEALPLVLLEGFASGLPAVATDVGSCRELIEGGSPEDRALGAAGSVVPIADPEATARAALELLTTPGRWQAAQAAGMARVERFYGEQRMFDSYRAIYQGALGGNGGGDRVRAAQATPG</sequence>
<name>Q098C8_STIAD</name>
<dbReference type="CDD" id="cd03813">
    <property type="entry name" value="GT4-like"/>
    <property type="match status" value="1"/>
</dbReference>
<accession>Q098C8</accession>
<reference evidence="2 4" key="2">
    <citation type="journal article" date="2011" name="Mol. Biol. Evol.">
        <title>Comparative genomic analysis of fruiting body formation in Myxococcales.</title>
        <authorList>
            <person name="Huntley S."/>
            <person name="Hamann N."/>
            <person name="Wegener-Feldbrugge S."/>
            <person name="Treuner-Lange A."/>
            <person name="Kube M."/>
            <person name="Reinhardt R."/>
            <person name="Klages S."/>
            <person name="Muller R."/>
            <person name="Ronning C.M."/>
            <person name="Nierman W.C."/>
            <person name="Sogaard-Andersen L."/>
        </authorList>
    </citation>
    <scope>NUCLEOTIDE SEQUENCE [LARGE SCALE GENOMIC DNA]</scope>
    <source>
        <strain evidence="2 4">DW4/3-1</strain>
    </source>
</reference>
<dbReference type="PANTHER" id="PTHR12526">
    <property type="entry name" value="GLYCOSYLTRANSFERASE"/>
    <property type="match status" value="1"/>
</dbReference>
<dbReference type="KEGG" id="sur:STAUR_3669"/>
<keyword evidence="3" id="KW-0808">Transferase</keyword>
<proteinExistence type="predicted"/>
<dbReference type="EMBL" id="AAMD01000022">
    <property type="protein sequence ID" value="EAU68048.1"/>
    <property type="molecule type" value="Genomic_DNA"/>
</dbReference>
<dbReference type="EMBL" id="CP002271">
    <property type="protein sequence ID" value="ADO71457.1"/>
    <property type="molecule type" value="Genomic_DNA"/>
</dbReference>
<feature type="domain" description="DUF3492" evidence="1">
    <location>
        <begin position="13"/>
        <end position="292"/>
    </location>
</feature>
<keyword evidence="4" id="KW-1185">Reference proteome</keyword>
<evidence type="ECO:0000259" key="1">
    <source>
        <dbReference type="Pfam" id="PF11997"/>
    </source>
</evidence>
<dbReference type="AlphaFoldDB" id="Q098C8"/>
<dbReference type="InterPro" id="IPR022622">
    <property type="entry name" value="DUF3492"/>
</dbReference>
<dbReference type="NCBIfam" id="NF038011">
    <property type="entry name" value="PelF"/>
    <property type="match status" value="1"/>
</dbReference>
<dbReference type="GO" id="GO:0016740">
    <property type="term" value="F:transferase activity"/>
    <property type="evidence" value="ECO:0007669"/>
    <property type="project" value="UniProtKB-KW"/>
</dbReference>
<dbReference type="Proteomes" id="UP000001351">
    <property type="component" value="Chromosome"/>
</dbReference>
<evidence type="ECO:0000313" key="4">
    <source>
        <dbReference type="Proteomes" id="UP000001351"/>
    </source>
</evidence>
<dbReference type="Gene3D" id="3.40.50.2000">
    <property type="entry name" value="Glycogen Phosphorylase B"/>
    <property type="match status" value="2"/>
</dbReference>
<dbReference type="HOGENOM" id="CLU_009583_32_1_7"/>